<feature type="compositionally biased region" description="Polar residues" evidence="2">
    <location>
        <begin position="30"/>
        <end position="46"/>
    </location>
</feature>
<evidence type="ECO:0000313" key="4">
    <source>
        <dbReference type="Proteomes" id="UP001607125"/>
    </source>
</evidence>
<feature type="region of interest" description="Disordered" evidence="2">
    <location>
        <begin position="30"/>
        <end position="74"/>
    </location>
</feature>
<comment type="caution">
    <text evidence="3">The sequence shown here is derived from an EMBL/GenBank/DDBJ whole genome shotgun (WGS) entry which is preliminary data.</text>
</comment>
<dbReference type="EMBL" id="JBIHSF010000011">
    <property type="protein sequence ID" value="MFH0262710.1"/>
    <property type="molecule type" value="Genomic_DNA"/>
</dbReference>
<name>A0ABW7INL0_9VIBR</name>
<evidence type="ECO:0000256" key="1">
    <source>
        <dbReference type="SAM" id="Coils"/>
    </source>
</evidence>
<evidence type="ECO:0008006" key="5">
    <source>
        <dbReference type="Google" id="ProtNLM"/>
    </source>
</evidence>
<organism evidence="3 4">
    <name type="scientific">Vibrio barjaei</name>
    <dbReference type="NCBI Taxonomy" id="1676683"/>
    <lineage>
        <taxon>Bacteria</taxon>
        <taxon>Pseudomonadati</taxon>
        <taxon>Pseudomonadota</taxon>
        <taxon>Gammaproteobacteria</taxon>
        <taxon>Vibrionales</taxon>
        <taxon>Vibrionaceae</taxon>
        <taxon>Vibrio</taxon>
    </lineage>
</organism>
<feature type="compositionally biased region" description="Polar residues" evidence="2">
    <location>
        <begin position="55"/>
        <end position="65"/>
    </location>
</feature>
<evidence type="ECO:0000256" key="2">
    <source>
        <dbReference type="SAM" id="MobiDB-lite"/>
    </source>
</evidence>
<dbReference type="RefSeq" id="WP_063604895.1">
    <property type="nucleotide sequence ID" value="NZ_JBIHSF010000011.1"/>
</dbReference>
<dbReference type="Proteomes" id="UP001607125">
    <property type="component" value="Unassembled WGS sequence"/>
</dbReference>
<protein>
    <recommendedName>
        <fullName evidence="5">Chromosome partitioning protein ParA</fullName>
    </recommendedName>
</protein>
<feature type="coiled-coil region" evidence="1">
    <location>
        <begin position="80"/>
        <end position="107"/>
    </location>
</feature>
<evidence type="ECO:0000313" key="3">
    <source>
        <dbReference type="EMBL" id="MFH0262710.1"/>
    </source>
</evidence>
<sequence length="174" mass="19270">MNPRWLGAGTGLGVALIVGVGLFQDSTPLSQQRIGKPANTASSHVSQPPLDWQDAPNNENSQAQTERYDSENERRQALAIAELNAFNDDITQSLAELDRETQEALSQGESPSLMLARASQILTDLEEEGVLLAYDPTLQNPEKRSDAQVALEQKVERIETNLIDIEQRFERLSQ</sequence>
<keyword evidence="4" id="KW-1185">Reference proteome</keyword>
<keyword evidence="1" id="KW-0175">Coiled coil</keyword>
<proteinExistence type="predicted"/>
<gene>
    <name evidence="3" type="ORF">ACGRH2_20185</name>
</gene>
<accession>A0ABW7INL0</accession>
<reference evidence="3 4" key="1">
    <citation type="submission" date="2024-10" db="EMBL/GenBank/DDBJ databases">
        <authorList>
            <person name="Yibar A."/>
            <person name="Saticioglu I.B."/>
            <person name="Duman M."/>
            <person name="Ajmi N."/>
            <person name="Gurler F."/>
            <person name="Ay H."/>
            <person name="Onuk E."/>
            <person name="Guler S."/>
            <person name="Romalde J.L."/>
        </authorList>
    </citation>
    <scope>NUCLEOTIDE SEQUENCE [LARGE SCALE GENOMIC DNA]</scope>
    <source>
        <strain evidence="3 4">1-TCBS-B</strain>
    </source>
</reference>